<dbReference type="InterPro" id="IPR004035">
    <property type="entry name" value="Endouclease-III_FeS-bd_BS"/>
</dbReference>
<dbReference type="SMART" id="SM00478">
    <property type="entry name" value="ENDO3c"/>
    <property type="match status" value="1"/>
</dbReference>
<dbReference type="InterPro" id="IPR003651">
    <property type="entry name" value="Endonuclease3_FeS-loop_motif"/>
</dbReference>
<evidence type="ECO:0000256" key="4">
    <source>
        <dbReference type="ARBA" id="ARBA00022763"/>
    </source>
</evidence>
<dbReference type="GO" id="GO:0035485">
    <property type="term" value="F:adenine/guanine mispair binding"/>
    <property type="evidence" value="ECO:0007669"/>
    <property type="project" value="TreeGrafter"/>
</dbReference>
<dbReference type="PIRSF" id="PIRSF001435">
    <property type="entry name" value="Nth"/>
    <property type="match status" value="1"/>
</dbReference>
<comment type="cofactor">
    <cofactor evidence="1">
        <name>[4Fe-4S] cluster</name>
        <dbReference type="ChEBI" id="CHEBI:49883"/>
    </cofactor>
</comment>
<gene>
    <name evidence="11" type="ORF">PI95_007760</name>
</gene>
<dbReference type="Pfam" id="PF00730">
    <property type="entry name" value="HhH-GPD"/>
    <property type="match status" value="1"/>
</dbReference>
<evidence type="ECO:0000256" key="9">
    <source>
        <dbReference type="ARBA" id="ARBA00023295"/>
    </source>
</evidence>
<dbReference type="InterPro" id="IPR023170">
    <property type="entry name" value="HhH_base_excis_C"/>
</dbReference>
<dbReference type="AlphaFoldDB" id="A0A846H7H0"/>
<dbReference type="GO" id="GO:0032357">
    <property type="term" value="F:oxidized purine DNA binding"/>
    <property type="evidence" value="ECO:0007669"/>
    <property type="project" value="TreeGrafter"/>
</dbReference>
<comment type="similarity">
    <text evidence="2">Belongs to the Nth/MutY family.</text>
</comment>
<keyword evidence="5" id="KW-0378">Hydrolase</keyword>
<dbReference type="PROSITE" id="PS00764">
    <property type="entry name" value="ENDONUCLEASE_III_1"/>
    <property type="match status" value="1"/>
</dbReference>
<dbReference type="GO" id="GO:0034039">
    <property type="term" value="F:8-oxo-7,8-dihydroguanine DNA N-glycosylase activity"/>
    <property type="evidence" value="ECO:0007669"/>
    <property type="project" value="TreeGrafter"/>
</dbReference>
<dbReference type="SMART" id="SM00525">
    <property type="entry name" value="FES"/>
    <property type="match status" value="1"/>
</dbReference>
<sequence>MHLAQAKLKWFRRKVQAWAKLHKRQFPWRNTKDPYAILVAEFLLQKTNAPLVAPLYQAFMERYPTISTLADAPTEEVAKLLQPLGLCFRAERLHQSAQLLVKEYAGKIPNKETQLLLLPGVGKYIARSVCANAFGQPKAVIDTNVARILERFFGLQGGRVKSRCRILWSAAEQVAPQTKVSAWNLGLFDFGAAVCTPKNPRCIECPLRQQCDYFAKQS</sequence>
<dbReference type="Gene3D" id="1.10.340.30">
    <property type="entry name" value="Hypothetical protein, domain 2"/>
    <property type="match status" value="1"/>
</dbReference>
<name>A0A846H7H0_9CYAN</name>
<dbReference type="GO" id="GO:0046872">
    <property type="term" value="F:metal ion binding"/>
    <property type="evidence" value="ECO:0007669"/>
    <property type="project" value="UniProtKB-KW"/>
</dbReference>
<evidence type="ECO:0000256" key="3">
    <source>
        <dbReference type="ARBA" id="ARBA00022723"/>
    </source>
</evidence>
<keyword evidence="3" id="KW-0479">Metal-binding</keyword>
<evidence type="ECO:0000256" key="2">
    <source>
        <dbReference type="ARBA" id="ARBA00008343"/>
    </source>
</evidence>
<evidence type="ECO:0000256" key="8">
    <source>
        <dbReference type="ARBA" id="ARBA00023204"/>
    </source>
</evidence>
<evidence type="ECO:0000259" key="10">
    <source>
        <dbReference type="SMART" id="SM00478"/>
    </source>
</evidence>
<dbReference type="Pfam" id="PF10576">
    <property type="entry name" value="EndIII_4Fe-2S"/>
    <property type="match status" value="1"/>
</dbReference>
<evidence type="ECO:0000313" key="12">
    <source>
        <dbReference type="Proteomes" id="UP000031549"/>
    </source>
</evidence>
<dbReference type="PANTHER" id="PTHR42944:SF1">
    <property type="entry name" value="ADENINE DNA GLYCOSYLASE"/>
    <property type="match status" value="1"/>
</dbReference>
<evidence type="ECO:0000256" key="7">
    <source>
        <dbReference type="ARBA" id="ARBA00023014"/>
    </source>
</evidence>
<evidence type="ECO:0000313" key="11">
    <source>
        <dbReference type="EMBL" id="NEU72471.1"/>
    </source>
</evidence>
<dbReference type="GO" id="GO:0006298">
    <property type="term" value="P:mismatch repair"/>
    <property type="evidence" value="ECO:0007669"/>
    <property type="project" value="TreeGrafter"/>
</dbReference>
<dbReference type="SUPFAM" id="SSF48150">
    <property type="entry name" value="DNA-glycosylase"/>
    <property type="match status" value="1"/>
</dbReference>
<comment type="caution">
    <text evidence="11">The sequence shown here is derived from an EMBL/GenBank/DDBJ whole genome shotgun (WGS) entry which is preliminary data.</text>
</comment>
<accession>A0A846H7H0</accession>
<evidence type="ECO:0000256" key="6">
    <source>
        <dbReference type="ARBA" id="ARBA00023004"/>
    </source>
</evidence>
<dbReference type="InterPro" id="IPR003265">
    <property type="entry name" value="HhH-GPD_domain"/>
</dbReference>
<keyword evidence="6" id="KW-0408">Iron</keyword>
<keyword evidence="8" id="KW-0234">DNA repair</keyword>
<proteinExistence type="inferred from homology"/>
<keyword evidence="7" id="KW-0411">Iron-sulfur</keyword>
<evidence type="ECO:0000256" key="5">
    <source>
        <dbReference type="ARBA" id="ARBA00022801"/>
    </source>
</evidence>
<reference evidence="11 12" key="1">
    <citation type="journal article" date="2015" name="Genome Announc.">
        <title>Draft Genome Sequence of Cyanobacterium Hassallia byssoidea Strain VB512170, Isolated from Monuments in India.</title>
        <authorList>
            <person name="Singh D."/>
            <person name="Chandrababunaidu M.M."/>
            <person name="Panda A."/>
            <person name="Sen D."/>
            <person name="Bhattacharyya S."/>
            <person name="Adhikary S.P."/>
            <person name="Tripathy S."/>
        </authorList>
    </citation>
    <scope>NUCLEOTIDE SEQUENCE [LARGE SCALE GENOMIC DNA]</scope>
    <source>
        <strain evidence="11 12">VB512170</strain>
    </source>
</reference>
<feature type="domain" description="HhH-GPD" evidence="10">
    <location>
        <begin position="43"/>
        <end position="193"/>
    </location>
</feature>
<dbReference type="InterPro" id="IPR044298">
    <property type="entry name" value="MIG/MutY"/>
</dbReference>
<dbReference type="GO" id="GO:0006284">
    <property type="term" value="P:base-excision repair"/>
    <property type="evidence" value="ECO:0007669"/>
    <property type="project" value="InterPro"/>
</dbReference>
<dbReference type="CDD" id="cd00056">
    <property type="entry name" value="ENDO3c"/>
    <property type="match status" value="1"/>
</dbReference>
<evidence type="ECO:0000256" key="1">
    <source>
        <dbReference type="ARBA" id="ARBA00001966"/>
    </source>
</evidence>
<dbReference type="RefSeq" id="WP_039754601.1">
    <property type="nucleotide sequence ID" value="NZ_JTCM02000011.1"/>
</dbReference>
<dbReference type="GO" id="GO:0000701">
    <property type="term" value="F:purine-specific mismatch base pair DNA N-glycosylase activity"/>
    <property type="evidence" value="ECO:0007669"/>
    <property type="project" value="TreeGrafter"/>
</dbReference>
<protein>
    <submittedName>
        <fullName evidence="11">A/G-specific adenine glycosylase</fullName>
    </submittedName>
</protein>
<dbReference type="Proteomes" id="UP000031549">
    <property type="component" value="Unassembled WGS sequence"/>
</dbReference>
<organism evidence="11 12">
    <name type="scientific">Hassallia byssoidea VB512170</name>
    <dbReference type="NCBI Taxonomy" id="1304833"/>
    <lineage>
        <taxon>Bacteria</taxon>
        <taxon>Bacillati</taxon>
        <taxon>Cyanobacteriota</taxon>
        <taxon>Cyanophyceae</taxon>
        <taxon>Nostocales</taxon>
        <taxon>Tolypothrichaceae</taxon>
        <taxon>Hassallia</taxon>
    </lineage>
</organism>
<dbReference type="PANTHER" id="PTHR42944">
    <property type="entry name" value="ADENINE DNA GLYCOSYLASE"/>
    <property type="match status" value="1"/>
</dbReference>
<dbReference type="Gene3D" id="1.10.1670.10">
    <property type="entry name" value="Helix-hairpin-Helix base-excision DNA repair enzymes (C-terminal)"/>
    <property type="match status" value="1"/>
</dbReference>
<dbReference type="InterPro" id="IPR011257">
    <property type="entry name" value="DNA_glycosylase"/>
</dbReference>
<keyword evidence="12" id="KW-1185">Reference proteome</keyword>
<keyword evidence="9" id="KW-0326">Glycosidase</keyword>
<dbReference type="GO" id="GO:0051539">
    <property type="term" value="F:4 iron, 4 sulfur cluster binding"/>
    <property type="evidence" value="ECO:0007669"/>
    <property type="project" value="InterPro"/>
</dbReference>
<dbReference type="EMBL" id="JTCM02000011">
    <property type="protein sequence ID" value="NEU72471.1"/>
    <property type="molecule type" value="Genomic_DNA"/>
</dbReference>
<keyword evidence="4" id="KW-0227">DNA damage</keyword>